<dbReference type="CDD" id="cd02027">
    <property type="entry name" value="APSK"/>
    <property type="match status" value="1"/>
</dbReference>
<dbReference type="Gene3D" id="3.40.50.300">
    <property type="entry name" value="P-loop containing nucleotide triphosphate hydrolases"/>
    <property type="match status" value="1"/>
</dbReference>
<name>A0ABW8RV04_9BACT</name>
<evidence type="ECO:0000256" key="3">
    <source>
        <dbReference type="ARBA" id="ARBA00022679"/>
    </source>
</evidence>
<evidence type="ECO:0000256" key="4">
    <source>
        <dbReference type="ARBA" id="ARBA00022741"/>
    </source>
</evidence>
<reference evidence="8 9" key="1">
    <citation type="submission" date="2024-07" db="EMBL/GenBank/DDBJ databases">
        <authorList>
            <person name="Pitt A."/>
            <person name="Hahn M.W."/>
        </authorList>
    </citation>
    <scope>NUCLEOTIDE SEQUENCE [LARGE SCALE GENOMIC DNA]</scope>
    <source>
        <strain evidence="8 9">1-SAACH-A3</strain>
    </source>
</reference>
<keyword evidence="4 6" id="KW-0547">Nucleotide-binding</keyword>
<keyword evidence="5 6" id="KW-0067">ATP-binding</keyword>
<evidence type="ECO:0000313" key="8">
    <source>
        <dbReference type="EMBL" id="MFL0162576.1"/>
    </source>
</evidence>
<dbReference type="RefSeq" id="WP_406751420.1">
    <property type="nucleotide sequence ID" value="NZ_JBEWZH010000006.1"/>
</dbReference>
<keyword evidence="6 8" id="KW-0418">Kinase</keyword>
<dbReference type="InterPro" id="IPR059117">
    <property type="entry name" value="APS_kinase_dom"/>
</dbReference>
<sequence>MNNFICFISSKQRTRSFEKRMNKCIWLLGLSGAGKSSISLELKELFISKGLKCLILDGDILRKGINSNLGFTEADRFENIRRAAEIAKLFMEEGYWVVVAMITPMEEMRKNSRQILQNQYVEVFIDTPIEVCMERDPKGLYQQVKEKQIKNFTGIDSPFEIPQHAHLSIETAYFSIEESAKLIFNQVIEN</sequence>
<dbReference type="InterPro" id="IPR027417">
    <property type="entry name" value="P-loop_NTPase"/>
</dbReference>
<evidence type="ECO:0000256" key="5">
    <source>
        <dbReference type="ARBA" id="ARBA00022840"/>
    </source>
</evidence>
<dbReference type="SUPFAM" id="SSF52540">
    <property type="entry name" value="P-loop containing nucleoside triphosphate hydrolases"/>
    <property type="match status" value="1"/>
</dbReference>
<accession>A0ABW8RV04</accession>
<proteinExistence type="inferred from homology"/>
<comment type="similarity">
    <text evidence="6">Belongs to the APS kinase family.</text>
</comment>
<dbReference type="Proteomes" id="UP001623558">
    <property type="component" value="Unassembled WGS sequence"/>
</dbReference>
<dbReference type="InterPro" id="IPR050512">
    <property type="entry name" value="Sulf_AdTrans/APS_kinase"/>
</dbReference>
<dbReference type="PANTHER" id="PTHR42700:SF3">
    <property type="entry name" value="BIFUNCTIONAL SAT_APS KINASE-RELATED"/>
    <property type="match status" value="1"/>
</dbReference>
<dbReference type="InterPro" id="IPR002891">
    <property type="entry name" value="APS"/>
</dbReference>
<evidence type="ECO:0000256" key="2">
    <source>
        <dbReference type="ARBA" id="ARBA00012121"/>
    </source>
</evidence>
<evidence type="ECO:0000313" key="9">
    <source>
        <dbReference type="Proteomes" id="UP001623558"/>
    </source>
</evidence>
<evidence type="ECO:0000256" key="6">
    <source>
        <dbReference type="RuleBase" id="RU004347"/>
    </source>
</evidence>
<gene>
    <name evidence="8" type="primary">cysC</name>
    <name evidence="8" type="ORF">U0R11_09265</name>
</gene>
<organism evidence="8 9">
    <name type="scientific">Aquirufa salirivi</name>
    <dbReference type="NCBI Taxonomy" id="3104729"/>
    <lineage>
        <taxon>Bacteria</taxon>
        <taxon>Pseudomonadati</taxon>
        <taxon>Bacteroidota</taxon>
        <taxon>Cytophagia</taxon>
        <taxon>Cytophagales</taxon>
        <taxon>Flectobacillaceae</taxon>
        <taxon>Aquirufa</taxon>
    </lineage>
</organism>
<dbReference type="PANTHER" id="PTHR42700">
    <property type="entry name" value="SULFATE ADENYLYLTRANSFERASE"/>
    <property type="match status" value="1"/>
</dbReference>
<evidence type="ECO:0000259" key="7">
    <source>
        <dbReference type="Pfam" id="PF01583"/>
    </source>
</evidence>
<comment type="catalytic activity">
    <reaction evidence="1 6">
        <text>adenosine 5'-phosphosulfate + ATP = 3'-phosphoadenylyl sulfate + ADP + H(+)</text>
        <dbReference type="Rhea" id="RHEA:24152"/>
        <dbReference type="ChEBI" id="CHEBI:15378"/>
        <dbReference type="ChEBI" id="CHEBI:30616"/>
        <dbReference type="ChEBI" id="CHEBI:58243"/>
        <dbReference type="ChEBI" id="CHEBI:58339"/>
        <dbReference type="ChEBI" id="CHEBI:456216"/>
        <dbReference type="EC" id="2.7.1.25"/>
    </reaction>
</comment>
<dbReference type="NCBIfam" id="TIGR00455">
    <property type="entry name" value="apsK"/>
    <property type="match status" value="1"/>
</dbReference>
<comment type="function">
    <text evidence="6">Catalyzes the synthesis of activated sulfate.</text>
</comment>
<evidence type="ECO:0000256" key="1">
    <source>
        <dbReference type="ARBA" id="ARBA00001823"/>
    </source>
</evidence>
<dbReference type="NCBIfam" id="NF003013">
    <property type="entry name" value="PRK03846.1"/>
    <property type="match status" value="1"/>
</dbReference>
<dbReference type="GO" id="GO:0004020">
    <property type="term" value="F:adenylylsulfate kinase activity"/>
    <property type="evidence" value="ECO:0007669"/>
    <property type="project" value="UniProtKB-EC"/>
</dbReference>
<protein>
    <recommendedName>
        <fullName evidence="2 6">Adenylyl-sulfate kinase</fullName>
        <ecNumber evidence="2 6">2.7.1.25</ecNumber>
    </recommendedName>
</protein>
<comment type="pathway">
    <text evidence="6">Sulfur metabolism; hydrogen sulfide biosynthesis; sulfite from sulfate: step 2/3.</text>
</comment>
<dbReference type="EMBL" id="JBEWZH010000006">
    <property type="protein sequence ID" value="MFL0162576.1"/>
    <property type="molecule type" value="Genomic_DNA"/>
</dbReference>
<keyword evidence="9" id="KW-1185">Reference proteome</keyword>
<feature type="domain" description="APS kinase" evidence="7">
    <location>
        <begin position="23"/>
        <end position="169"/>
    </location>
</feature>
<dbReference type="Pfam" id="PF01583">
    <property type="entry name" value="APS_kinase"/>
    <property type="match status" value="1"/>
</dbReference>
<comment type="caution">
    <text evidence="8">The sequence shown here is derived from an EMBL/GenBank/DDBJ whole genome shotgun (WGS) entry which is preliminary data.</text>
</comment>
<dbReference type="EC" id="2.7.1.25" evidence="2 6"/>
<keyword evidence="3 6" id="KW-0808">Transferase</keyword>